<dbReference type="Pfam" id="PF04140">
    <property type="entry name" value="ICMT"/>
    <property type="match status" value="1"/>
</dbReference>
<dbReference type="EMBL" id="NGUO01000020">
    <property type="protein sequence ID" value="OWS69289.1"/>
    <property type="molecule type" value="Genomic_DNA"/>
</dbReference>
<gene>
    <name evidence="6" type="ORF">CBI30_10190</name>
</gene>
<organism evidence="6 7">
    <name type="scientific">Polynucleobacter aenigmaticus</name>
    <dbReference type="NCBI Taxonomy" id="1743164"/>
    <lineage>
        <taxon>Bacteria</taxon>
        <taxon>Pseudomonadati</taxon>
        <taxon>Pseudomonadota</taxon>
        <taxon>Betaproteobacteria</taxon>
        <taxon>Burkholderiales</taxon>
        <taxon>Burkholderiaceae</taxon>
        <taxon>Polynucleobacter</taxon>
    </lineage>
</organism>
<evidence type="ECO:0008006" key="8">
    <source>
        <dbReference type="Google" id="ProtNLM"/>
    </source>
</evidence>
<evidence type="ECO:0000256" key="5">
    <source>
        <dbReference type="SAM" id="Phobius"/>
    </source>
</evidence>
<dbReference type="GO" id="GO:0016020">
    <property type="term" value="C:membrane"/>
    <property type="evidence" value="ECO:0007669"/>
    <property type="project" value="UniProtKB-SubCell"/>
</dbReference>
<comment type="caution">
    <text evidence="6">The sequence shown here is derived from an EMBL/GenBank/DDBJ whole genome shotgun (WGS) entry which is preliminary data.</text>
</comment>
<keyword evidence="2 5" id="KW-0812">Transmembrane</keyword>
<evidence type="ECO:0000256" key="4">
    <source>
        <dbReference type="ARBA" id="ARBA00023136"/>
    </source>
</evidence>
<accession>A0A254PS04</accession>
<dbReference type="InterPro" id="IPR007269">
    <property type="entry name" value="ICMT_MeTrfase"/>
</dbReference>
<name>A0A254PS04_9BURK</name>
<dbReference type="OrthoDB" id="5293276at2"/>
<dbReference type="GO" id="GO:0004671">
    <property type="term" value="F:protein C-terminal S-isoprenylcysteine carboxyl O-methyltransferase activity"/>
    <property type="evidence" value="ECO:0007669"/>
    <property type="project" value="InterPro"/>
</dbReference>
<keyword evidence="4 5" id="KW-0472">Membrane</keyword>
<reference evidence="6 7" key="1">
    <citation type="submission" date="2017-05" db="EMBL/GenBank/DDBJ databases">
        <title>Polynucleobacter sp. MWH-K35W1 isolated from the permanently anoxic monimolimnion of a meromictic lake.</title>
        <authorList>
            <person name="Hahn M.W."/>
        </authorList>
    </citation>
    <scope>NUCLEOTIDE SEQUENCE [LARGE SCALE GENOMIC DNA]</scope>
    <source>
        <strain evidence="6 7">MWH-K35W1</strain>
    </source>
</reference>
<dbReference type="InterPro" id="IPR052527">
    <property type="entry name" value="Metal_cation-efflux_comp"/>
</dbReference>
<dbReference type="RefSeq" id="WP_088528191.1">
    <property type="nucleotide sequence ID" value="NZ_NGUO01000020.1"/>
</dbReference>
<evidence type="ECO:0000256" key="3">
    <source>
        <dbReference type="ARBA" id="ARBA00022989"/>
    </source>
</evidence>
<dbReference type="PANTHER" id="PTHR43847:SF1">
    <property type="entry name" value="BLL3993 PROTEIN"/>
    <property type="match status" value="1"/>
</dbReference>
<keyword evidence="7" id="KW-1185">Reference proteome</keyword>
<protein>
    <recommendedName>
        <fullName evidence="8">Isoprenylcysteine carboxyl methyltransferase</fullName>
    </recommendedName>
</protein>
<evidence type="ECO:0000256" key="1">
    <source>
        <dbReference type="ARBA" id="ARBA00004141"/>
    </source>
</evidence>
<evidence type="ECO:0000313" key="6">
    <source>
        <dbReference type="EMBL" id="OWS69289.1"/>
    </source>
</evidence>
<dbReference type="AlphaFoldDB" id="A0A254PS04"/>
<sequence>MNPAPHRSIFDRGAWYVVIQAILIGLILFGPQGSLLVSAEPLKTIFQSCGIAIGLLACLIMVIAAINLGKNLTPLPCPKDDAELVQTGLYRFVRHPIYFGVLLAALAWLFIFPYVFTFVYVVALFILFDIKARREEVWLVERFPAYKSYQARVNKLIPGIY</sequence>
<dbReference type="Gene3D" id="1.20.120.1630">
    <property type="match status" value="1"/>
</dbReference>
<keyword evidence="3 5" id="KW-1133">Transmembrane helix</keyword>
<dbReference type="PANTHER" id="PTHR43847">
    <property type="entry name" value="BLL3993 PROTEIN"/>
    <property type="match status" value="1"/>
</dbReference>
<dbReference type="Proteomes" id="UP000198104">
    <property type="component" value="Unassembled WGS sequence"/>
</dbReference>
<feature type="transmembrane region" description="Helical" evidence="5">
    <location>
        <begin position="97"/>
        <end position="128"/>
    </location>
</feature>
<evidence type="ECO:0000313" key="7">
    <source>
        <dbReference type="Proteomes" id="UP000198104"/>
    </source>
</evidence>
<feature type="transmembrane region" description="Helical" evidence="5">
    <location>
        <begin position="44"/>
        <end position="66"/>
    </location>
</feature>
<proteinExistence type="predicted"/>
<feature type="transmembrane region" description="Helical" evidence="5">
    <location>
        <begin position="15"/>
        <end position="37"/>
    </location>
</feature>
<comment type="subcellular location">
    <subcellularLocation>
        <location evidence="1">Membrane</location>
        <topology evidence="1">Multi-pass membrane protein</topology>
    </subcellularLocation>
</comment>
<evidence type="ECO:0000256" key="2">
    <source>
        <dbReference type="ARBA" id="ARBA00022692"/>
    </source>
</evidence>